<keyword evidence="4 6" id="KW-1133">Transmembrane helix</keyword>
<dbReference type="PANTHER" id="PTHR11654">
    <property type="entry name" value="OLIGOPEPTIDE TRANSPORTER-RELATED"/>
    <property type="match status" value="1"/>
</dbReference>
<keyword evidence="3 6" id="KW-0812">Transmembrane</keyword>
<accession>A0A8H6AEU8</accession>
<comment type="subcellular location">
    <subcellularLocation>
        <location evidence="1">Membrane</location>
        <topology evidence="1">Multi-pass membrane protein</topology>
    </subcellularLocation>
</comment>
<dbReference type="GO" id="GO:0022857">
    <property type="term" value="F:transmembrane transporter activity"/>
    <property type="evidence" value="ECO:0007669"/>
    <property type="project" value="InterPro"/>
</dbReference>
<gene>
    <name evidence="7" type="ORF">ETB97_003378</name>
</gene>
<keyword evidence="5 6" id="KW-0472">Membrane</keyword>
<feature type="transmembrane region" description="Helical" evidence="6">
    <location>
        <begin position="433"/>
        <end position="452"/>
    </location>
</feature>
<dbReference type="Proteomes" id="UP000541154">
    <property type="component" value="Unassembled WGS sequence"/>
</dbReference>
<evidence type="ECO:0000256" key="5">
    <source>
        <dbReference type="ARBA" id="ARBA00023136"/>
    </source>
</evidence>
<feature type="transmembrane region" description="Helical" evidence="6">
    <location>
        <begin position="513"/>
        <end position="535"/>
    </location>
</feature>
<proteinExistence type="inferred from homology"/>
<feature type="transmembrane region" description="Helical" evidence="6">
    <location>
        <begin position="250"/>
        <end position="271"/>
    </location>
</feature>
<feature type="transmembrane region" description="Helical" evidence="6">
    <location>
        <begin position="160"/>
        <end position="184"/>
    </location>
</feature>
<evidence type="ECO:0000256" key="6">
    <source>
        <dbReference type="SAM" id="Phobius"/>
    </source>
</evidence>
<dbReference type="Gene3D" id="1.20.1250.20">
    <property type="entry name" value="MFS general substrate transporter like domains"/>
    <property type="match status" value="1"/>
</dbReference>
<dbReference type="Pfam" id="PF00854">
    <property type="entry name" value="PTR2"/>
    <property type="match status" value="1"/>
</dbReference>
<evidence type="ECO:0000256" key="1">
    <source>
        <dbReference type="ARBA" id="ARBA00004141"/>
    </source>
</evidence>
<organism evidence="7 8">
    <name type="scientific">Petromyces alliaceus</name>
    <name type="common">Aspergillus alliaceus</name>
    <dbReference type="NCBI Taxonomy" id="209559"/>
    <lineage>
        <taxon>Eukaryota</taxon>
        <taxon>Fungi</taxon>
        <taxon>Dikarya</taxon>
        <taxon>Ascomycota</taxon>
        <taxon>Pezizomycotina</taxon>
        <taxon>Eurotiomycetes</taxon>
        <taxon>Eurotiomycetidae</taxon>
        <taxon>Eurotiales</taxon>
        <taxon>Aspergillaceae</taxon>
        <taxon>Aspergillus</taxon>
        <taxon>Aspergillus subgen. Circumdati</taxon>
    </lineage>
</organism>
<sequence length="569" mass="62876">MIAAHPFIPWDIPIDKLCLHRSRFSERPMVHHDVTYKQRKYRGQCHSSRGPAEALDSTVNSSPVFDAEKQTYESSLRNESPTLAPKPFLSNFIEFPLPKEGNGAGVPPCGTQETAGGLGMGFQASFGLVLLFSFLTYVLPILVGWQNFPGADIYEGRYKAIYGEVLICGVAHVIHIISAIPSVLQKGTARSAPPFIISLLATQAPSGQHESSEIRGKTIVDPELTFSGVVNIGSLYILPTTYAGKYVGCWLSFLLAGTIHFLLPIVLALVYKKTYKKPPSGTSDLNKASKIRSTVLRCNKFQVWRKNFFDATRPSVLASEGIHVDWTDKLVDDVSRTFGYVSLLLPFQYRTMNQQFQLATETLLYFAIYNINDGSISSVESNQIASMTINGAPNDVLNDVNTLALIVATPIASHIVCLTLQRYNIKLGCISRMTFGFILAIVSGDIGAIVQWRMYKASPCRYHASSCDAGVSLLLIWWQLPNVILGALSELFYNMTVYELAHAHAPPSMRGLVRVISLFTTAFSSALGETVLLWFRFRSLNHDEFMTDEKNYEGNTALTAAGALTRKES</sequence>
<dbReference type="InterPro" id="IPR036259">
    <property type="entry name" value="MFS_trans_sf"/>
</dbReference>
<comment type="similarity">
    <text evidence="2">Belongs to the major facilitator superfamily. Proton-dependent oligopeptide transporter (POT/PTR) (TC 2.A.17) family.</text>
</comment>
<feature type="transmembrane region" description="Helical" evidence="6">
    <location>
        <begin position="473"/>
        <end position="493"/>
    </location>
</feature>
<protein>
    <submittedName>
        <fullName evidence="7">Uncharacterized protein</fullName>
    </submittedName>
</protein>
<reference evidence="7 8" key="1">
    <citation type="submission" date="2019-04" db="EMBL/GenBank/DDBJ databases">
        <title>Aspergillus burnettii sp. nov., novel species from soil in southeast Queensland.</title>
        <authorList>
            <person name="Gilchrist C.L.M."/>
            <person name="Pitt J.I."/>
            <person name="Lange L."/>
            <person name="Lacey H.J."/>
            <person name="Vuong D."/>
            <person name="Midgley D.J."/>
            <person name="Greenfield P."/>
            <person name="Bradbury M."/>
            <person name="Lacey E."/>
            <person name="Busk P.K."/>
            <person name="Pilgaard B."/>
            <person name="Chooi Y.H."/>
            <person name="Piggott A.M."/>
        </authorList>
    </citation>
    <scope>NUCLEOTIDE SEQUENCE [LARGE SCALE GENOMIC DNA]</scope>
    <source>
        <strain evidence="7 8">FRR 5400</strain>
    </source>
</reference>
<feature type="transmembrane region" description="Helical" evidence="6">
    <location>
        <begin position="128"/>
        <end position="148"/>
    </location>
</feature>
<evidence type="ECO:0000256" key="2">
    <source>
        <dbReference type="ARBA" id="ARBA00005982"/>
    </source>
</evidence>
<comment type="caution">
    <text evidence="7">The sequence shown here is derived from an EMBL/GenBank/DDBJ whole genome shotgun (WGS) entry which is preliminary data.</text>
</comment>
<evidence type="ECO:0000313" key="8">
    <source>
        <dbReference type="Proteomes" id="UP000541154"/>
    </source>
</evidence>
<evidence type="ECO:0000313" key="7">
    <source>
        <dbReference type="EMBL" id="KAF5865534.1"/>
    </source>
</evidence>
<keyword evidence="8" id="KW-1185">Reference proteome</keyword>
<evidence type="ECO:0000256" key="4">
    <source>
        <dbReference type="ARBA" id="ARBA00022989"/>
    </source>
</evidence>
<dbReference type="GO" id="GO:0016020">
    <property type="term" value="C:membrane"/>
    <property type="evidence" value="ECO:0007669"/>
    <property type="project" value="UniProtKB-SubCell"/>
</dbReference>
<evidence type="ECO:0000256" key="3">
    <source>
        <dbReference type="ARBA" id="ARBA00022692"/>
    </source>
</evidence>
<dbReference type="EMBL" id="SPNV01000018">
    <property type="protein sequence ID" value="KAF5865534.1"/>
    <property type="molecule type" value="Genomic_DNA"/>
</dbReference>
<name>A0A8H6AEU8_PETAA</name>
<dbReference type="InterPro" id="IPR000109">
    <property type="entry name" value="POT_fam"/>
</dbReference>
<dbReference type="AlphaFoldDB" id="A0A8H6AEU8"/>